<dbReference type="KEGG" id="ebla:JGUZn3_06410"/>
<keyword evidence="2" id="KW-0169">Cobalamin biosynthesis</keyword>
<comment type="pathway">
    <text evidence="1">Cofactor biosynthesis; adenosylcobalamin biosynthesis.</text>
</comment>
<dbReference type="PANTHER" id="PTHR36925:SF1">
    <property type="entry name" value="COBALT-PRECORRIN-6A REDUCTASE"/>
    <property type="match status" value="1"/>
</dbReference>
<keyword evidence="5" id="KW-1185">Reference proteome</keyword>
<proteinExistence type="predicted"/>
<name>A0A7H1NQ23_9PROT</name>
<protein>
    <submittedName>
        <fullName evidence="4">Precorrin-6A reductase</fullName>
        <ecNumber evidence="4">1.3.1.54</ecNumber>
    </submittedName>
</protein>
<dbReference type="InterPro" id="IPR003723">
    <property type="entry name" value="Precorrin-6x_reduct"/>
</dbReference>
<dbReference type="PANTHER" id="PTHR36925">
    <property type="entry name" value="COBALT-PRECORRIN-6A REDUCTASE"/>
    <property type="match status" value="1"/>
</dbReference>
<dbReference type="RefSeq" id="WP_203414283.1">
    <property type="nucleotide sequence ID" value="NZ_CP060244.1"/>
</dbReference>
<dbReference type="NCBIfam" id="NF005968">
    <property type="entry name" value="PRK08057.1-2"/>
    <property type="match status" value="1"/>
</dbReference>
<dbReference type="GO" id="GO:0009236">
    <property type="term" value="P:cobalamin biosynthetic process"/>
    <property type="evidence" value="ECO:0007669"/>
    <property type="project" value="UniProtKB-UniPathway"/>
</dbReference>
<accession>A0A7H1NQ23</accession>
<dbReference type="Pfam" id="PF02571">
    <property type="entry name" value="CbiJ"/>
    <property type="match status" value="1"/>
</dbReference>
<dbReference type="EMBL" id="CP060244">
    <property type="protein sequence ID" value="QNT77883.1"/>
    <property type="molecule type" value="Genomic_DNA"/>
</dbReference>
<evidence type="ECO:0000313" key="4">
    <source>
        <dbReference type="EMBL" id="QNT77883.1"/>
    </source>
</evidence>
<dbReference type="GO" id="GO:0016994">
    <property type="term" value="F:precorrin-6A reductase activity"/>
    <property type="evidence" value="ECO:0007669"/>
    <property type="project" value="UniProtKB-EC"/>
</dbReference>
<sequence>MHHILILGGTAEGRKLATFLSACPAVHCTLSLAGRTQNPIIDRSISTRIGGFGGCEGLTQWLVDNAITFVIDATHPFATTMTEHAWQVCKKLGTPYRRLSRPPWEKQAGRTWLSVSSYEEAIEEIKNLPEIRQKTVFLTIGRKEVGVFARYAPELSYVIRSVDRPSSEQLPPHCQVITARGPFTLEAEKALFRHYGIDVLVSKNSGGEEVVAKLEAARFCNAQVILLERPPAPKGIEAYTFSSITTLLQQLSLQIPGLAERVCLKKE</sequence>
<dbReference type="Proteomes" id="UP000516349">
    <property type="component" value="Chromosome"/>
</dbReference>
<dbReference type="AlphaFoldDB" id="A0A7H1NQ23"/>
<evidence type="ECO:0000256" key="2">
    <source>
        <dbReference type="ARBA" id="ARBA00022573"/>
    </source>
</evidence>
<dbReference type="NCBIfam" id="TIGR00715">
    <property type="entry name" value="precor6x_red"/>
    <property type="match status" value="1"/>
</dbReference>
<evidence type="ECO:0000256" key="3">
    <source>
        <dbReference type="ARBA" id="ARBA00023002"/>
    </source>
</evidence>
<dbReference type="EC" id="1.3.1.54" evidence="4"/>
<reference evidence="4 5" key="1">
    <citation type="submission" date="2020-08" db="EMBL/GenBank/DDBJ databases">
        <title>Complete genome sequence of Entomobacter blattae G55GP.</title>
        <authorList>
            <person name="Poehlein A."/>
            <person name="Guzman J."/>
            <person name="Daniel R."/>
            <person name="Vilcinskas A."/>
        </authorList>
    </citation>
    <scope>NUCLEOTIDE SEQUENCE [LARGE SCALE GENOMIC DNA]</scope>
    <source>
        <strain evidence="4 5">G55GP</strain>
    </source>
</reference>
<gene>
    <name evidence="4" type="primary">cobK</name>
    <name evidence="4" type="ORF">JGUZn3_06410</name>
</gene>
<evidence type="ECO:0000313" key="5">
    <source>
        <dbReference type="Proteomes" id="UP000516349"/>
    </source>
</evidence>
<dbReference type="PROSITE" id="PS51014">
    <property type="entry name" value="COBK_CBIJ"/>
    <property type="match status" value="1"/>
</dbReference>
<evidence type="ECO:0000256" key="1">
    <source>
        <dbReference type="ARBA" id="ARBA00004953"/>
    </source>
</evidence>
<dbReference type="UniPathway" id="UPA00148"/>
<organism evidence="4 5">
    <name type="scientific">Entomobacter blattae</name>
    <dbReference type="NCBI Taxonomy" id="2762277"/>
    <lineage>
        <taxon>Bacteria</taxon>
        <taxon>Pseudomonadati</taxon>
        <taxon>Pseudomonadota</taxon>
        <taxon>Alphaproteobacteria</taxon>
        <taxon>Acetobacterales</taxon>
        <taxon>Acetobacteraceae</taxon>
        <taxon>Entomobacter</taxon>
    </lineage>
</organism>
<keyword evidence="3 4" id="KW-0560">Oxidoreductase</keyword>